<protein>
    <recommendedName>
        <fullName evidence="10">Guanine nucleotide-exchange factor SEC12</fullName>
    </recommendedName>
</protein>
<dbReference type="GO" id="GO:0005789">
    <property type="term" value="C:endoplasmic reticulum membrane"/>
    <property type="evidence" value="ECO:0007669"/>
    <property type="project" value="UniProtKB-SubCell"/>
</dbReference>
<organism evidence="12">
    <name type="scientific">Gaeumannomyces tritici (strain R3-111a-1)</name>
    <name type="common">Wheat and barley take-all root rot fungus</name>
    <name type="synonym">Gaeumannomyces graminis var. tritici</name>
    <dbReference type="NCBI Taxonomy" id="644352"/>
    <lineage>
        <taxon>Eukaryota</taxon>
        <taxon>Fungi</taxon>
        <taxon>Dikarya</taxon>
        <taxon>Ascomycota</taxon>
        <taxon>Pezizomycotina</taxon>
        <taxon>Sordariomycetes</taxon>
        <taxon>Sordariomycetidae</taxon>
        <taxon>Magnaporthales</taxon>
        <taxon>Magnaporthaceae</taxon>
        <taxon>Gaeumannomyces</taxon>
    </lineage>
</organism>
<dbReference type="GO" id="GO:0000139">
    <property type="term" value="C:Golgi membrane"/>
    <property type="evidence" value="ECO:0007669"/>
    <property type="project" value="UniProtKB-SubCell"/>
</dbReference>
<evidence type="ECO:0000313" key="14">
    <source>
        <dbReference type="Proteomes" id="UP000006039"/>
    </source>
</evidence>
<proteinExistence type="inferred from homology"/>
<dbReference type="eggNOG" id="ENOG502SFDW">
    <property type="taxonomic scope" value="Eukaryota"/>
</dbReference>
<dbReference type="Proteomes" id="UP000006039">
    <property type="component" value="Unassembled WGS sequence"/>
</dbReference>
<evidence type="ECO:0000256" key="7">
    <source>
        <dbReference type="ARBA" id="ARBA00022927"/>
    </source>
</evidence>
<dbReference type="HOGENOM" id="CLU_021000_0_0_1"/>
<keyword evidence="4 10" id="KW-0677">Repeat</keyword>
<reference evidence="13" key="5">
    <citation type="submission" date="2018-04" db="UniProtKB">
        <authorList>
            <consortium name="EnsemblFungi"/>
        </authorList>
    </citation>
    <scope>IDENTIFICATION</scope>
    <source>
        <strain evidence="13">R3-111a-1</strain>
    </source>
</reference>
<comment type="subcellular location">
    <subcellularLocation>
        <location evidence="10">Endoplasmic reticulum membrane</location>
        <topology evidence="10">Single-pass type II membrane protein</topology>
    </subcellularLocation>
    <subcellularLocation>
        <location evidence="10">Golgi apparatus membrane</location>
        <topology evidence="10">Single-pass type II membrane protein</topology>
    </subcellularLocation>
</comment>
<feature type="compositionally biased region" description="Low complexity" evidence="11">
    <location>
        <begin position="387"/>
        <end position="404"/>
    </location>
</feature>
<dbReference type="VEuPathDB" id="FungiDB:GGTG_10072"/>
<evidence type="ECO:0000256" key="5">
    <source>
        <dbReference type="ARBA" id="ARBA00022824"/>
    </source>
</evidence>
<evidence type="ECO:0000313" key="12">
    <source>
        <dbReference type="EMBL" id="EJT73225.1"/>
    </source>
</evidence>
<evidence type="ECO:0000256" key="4">
    <source>
        <dbReference type="ARBA" id="ARBA00022737"/>
    </source>
</evidence>
<dbReference type="InterPro" id="IPR045260">
    <property type="entry name" value="Sec12-like"/>
</dbReference>
<reference evidence="14" key="1">
    <citation type="submission" date="2010-07" db="EMBL/GenBank/DDBJ databases">
        <title>The genome sequence of Gaeumannomyces graminis var. tritici strain R3-111a-1.</title>
        <authorList>
            <consortium name="The Broad Institute Genome Sequencing Platform"/>
            <person name="Ma L.-J."/>
            <person name="Dead R."/>
            <person name="Young S."/>
            <person name="Zeng Q."/>
            <person name="Koehrsen M."/>
            <person name="Alvarado L."/>
            <person name="Berlin A."/>
            <person name="Chapman S.B."/>
            <person name="Chen Z."/>
            <person name="Freedman E."/>
            <person name="Gellesch M."/>
            <person name="Goldberg J."/>
            <person name="Griggs A."/>
            <person name="Gujja S."/>
            <person name="Heilman E.R."/>
            <person name="Heiman D."/>
            <person name="Hepburn T."/>
            <person name="Howarth C."/>
            <person name="Jen D."/>
            <person name="Larson L."/>
            <person name="Mehta T."/>
            <person name="Neiman D."/>
            <person name="Pearson M."/>
            <person name="Roberts A."/>
            <person name="Saif S."/>
            <person name="Shea T."/>
            <person name="Shenoy N."/>
            <person name="Sisk P."/>
            <person name="Stolte C."/>
            <person name="Sykes S."/>
            <person name="Walk T."/>
            <person name="White J."/>
            <person name="Yandava C."/>
            <person name="Haas B."/>
            <person name="Nusbaum C."/>
            <person name="Birren B."/>
        </authorList>
    </citation>
    <scope>NUCLEOTIDE SEQUENCE [LARGE SCALE GENOMIC DNA]</scope>
    <source>
        <strain evidence="14">R3-111a-1</strain>
    </source>
</reference>
<gene>
    <name evidence="13" type="primary">20350530</name>
    <name evidence="12" type="ORF">GGTG_10072</name>
</gene>
<name>J3P989_GAET3</name>
<dbReference type="GO" id="GO:0005085">
    <property type="term" value="F:guanyl-nucleotide exchange factor activity"/>
    <property type="evidence" value="ECO:0007669"/>
    <property type="project" value="InterPro"/>
</dbReference>
<keyword evidence="6" id="KW-0931">ER-Golgi transport</keyword>
<dbReference type="GO" id="GO:0015031">
    <property type="term" value="P:protein transport"/>
    <property type="evidence" value="ECO:0007669"/>
    <property type="project" value="UniProtKB-KW"/>
</dbReference>
<sequence>MASASAKITLTYPLYACDFDPNNANRLVVGGGGGAGRSGVGNKITVLDTTSPETLEPSAEIELSRDEDNVTSLTVISQSKGKTALVYAGVNSSPEEQKNGENKHFRVFGLDPPKAKAKEAAALTISELSRASFFSNKDPDAYQRIVRLSAPFADSPQMGAAATGLAKQAQIVLFEASSSGPKSRGRLNLEKEASDLDIIQTSSEQYRLVYCNDYEIHSINIPAKGGAVTGEPQLIFTTPEDVATGYPRPSFRAIRFLTPTFLLTACNMAKRSGVVLQAYRIAAGSSDVPARLSASAKLPKHVPQTTALAVTNLHPPTSPGAGAGDTQFVVAVAGVDCSITLYTLDHSSLASIDMLSKLYPFTTVRGVHPHPISGLSFSRFQPPGQLSSTSTSSSSKATKSATKAPASESASTVLKLASISVANTAVVHTIPLKKLPTTAAATDKSLSKNPRSPKQTGRYVVAARSVGPSPKAIIVVSTIGILLIAMILQTFLEVKALTPRDVLGARKWAPATWVHHPPGRERLLLKLTQTDGPIVLREGDGVVEVASGDEAAAAAASLEDPVVAWEELPAAQRKAWKARLKAAGHWGEEMGEAIFKGVLFSELGGVVGGFVRG</sequence>
<dbReference type="EMBL" id="GL385399">
    <property type="protein sequence ID" value="EJT73225.1"/>
    <property type="molecule type" value="Genomic_DNA"/>
</dbReference>
<dbReference type="RefSeq" id="XP_009226199.1">
    <property type="nucleotide sequence ID" value="XM_009227935.1"/>
</dbReference>
<evidence type="ECO:0000256" key="1">
    <source>
        <dbReference type="ARBA" id="ARBA00022448"/>
    </source>
</evidence>
<dbReference type="STRING" id="644352.J3P989"/>
<evidence type="ECO:0000256" key="6">
    <source>
        <dbReference type="ARBA" id="ARBA00022892"/>
    </source>
</evidence>
<evidence type="ECO:0000256" key="9">
    <source>
        <dbReference type="ARBA" id="ARBA00023136"/>
    </source>
</evidence>
<dbReference type="PANTHER" id="PTHR23284">
    <property type="entry name" value="PROLACTIN REGULATORY ELEMENT BINDING PROTEIN"/>
    <property type="match status" value="1"/>
</dbReference>
<evidence type="ECO:0000256" key="3">
    <source>
        <dbReference type="ARBA" id="ARBA00022692"/>
    </source>
</evidence>
<keyword evidence="2 10" id="KW-0853">WD repeat</keyword>
<keyword evidence="3" id="KW-0812">Transmembrane</keyword>
<keyword evidence="9" id="KW-0472">Membrane</keyword>
<dbReference type="AlphaFoldDB" id="J3P989"/>
<dbReference type="InterPro" id="IPR015943">
    <property type="entry name" value="WD40/YVTN_repeat-like_dom_sf"/>
</dbReference>
<keyword evidence="7 10" id="KW-0653">Protein transport</keyword>
<dbReference type="GO" id="GO:0003400">
    <property type="term" value="P:regulation of COPII vesicle coating"/>
    <property type="evidence" value="ECO:0007669"/>
    <property type="project" value="UniProtKB-UniRule"/>
</dbReference>
<reference evidence="13" key="4">
    <citation type="journal article" date="2015" name="G3 (Bethesda)">
        <title>Genome sequences of three phytopathogenic species of the Magnaporthaceae family of fungi.</title>
        <authorList>
            <person name="Okagaki L.H."/>
            <person name="Nunes C.C."/>
            <person name="Sailsbery J."/>
            <person name="Clay B."/>
            <person name="Brown D."/>
            <person name="John T."/>
            <person name="Oh Y."/>
            <person name="Young N."/>
            <person name="Fitzgerald M."/>
            <person name="Haas B.J."/>
            <person name="Zeng Q."/>
            <person name="Young S."/>
            <person name="Adiconis X."/>
            <person name="Fan L."/>
            <person name="Levin J.Z."/>
            <person name="Mitchell T.K."/>
            <person name="Okubara P.A."/>
            <person name="Farman M.L."/>
            <person name="Kohn L.M."/>
            <person name="Birren B."/>
            <person name="Ma L.-J."/>
            <person name="Dean R.A."/>
        </authorList>
    </citation>
    <scope>NUCLEOTIDE SEQUENCE</scope>
    <source>
        <strain evidence="13">R3-111a-1</strain>
    </source>
</reference>
<reference evidence="12" key="2">
    <citation type="submission" date="2010-07" db="EMBL/GenBank/DDBJ databases">
        <authorList>
            <consortium name="The Broad Institute Genome Sequencing Platform"/>
            <consortium name="Broad Institute Genome Sequencing Center for Infectious Disease"/>
            <person name="Ma L.-J."/>
            <person name="Dead R."/>
            <person name="Young S."/>
            <person name="Zeng Q."/>
            <person name="Koehrsen M."/>
            <person name="Alvarado L."/>
            <person name="Berlin A."/>
            <person name="Chapman S.B."/>
            <person name="Chen Z."/>
            <person name="Freedman E."/>
            <person name="Gellesch M."/>
            <person name="Goldberg J."/>
            <person name="Griggs A."/>
            <person name="Gujja S."/>
            <person name="Heilman E.R."/>
            <person name="Heiman D."/>
            <person name="Hepburn T."/>
            <person name="Howarth C."/>
            <person name="Jen D."/>
            <person name="Larson L."/>
            <person name="Mehta T."/>
            <person name="Neiman D."/>
            <person name="Pearson M."/>
            <person name="Roberts A."/>
            <person name="Saif S."/>
            <person name="Shea T."/>
            <person name="Shenoy N."/>
            <person name="Sisk P."/>
            <person name="Stolte C."/>
            <person name="Sykes S."/>
            <person name="Walk T."/>
            <person name="White J."/>
            <person name="Yandava C."/>
            <person name="Haas B."/>
            <person name="Nusbaum C."/>
            <person name="Birren B."/>
        </authorList>
    </citation>
    <scope>NUCLEOTIDE SEQUENCE</scope>
    <source>
        <strain evidence="12">R3-111a-1</strain>
    </source>
</reference>
<keyword evidence="8" id="KW-1133">Transmembrane helix</keyword>
<accession>J3P989</accession>
<dbReference type="Gene3D" id="2.130.10.10">
    <property type="entry name" value="YVTN repeat-like/Quinoprotein amine dehydrogenase"/>
    <property type="match status" value="1"/>
</dbReference>
<evidence type="ECO:0000256" key="10">
    <source>
        <dbReference type="RuleBase" id="RU369019"/>
    </source>
</evidence>
<keyword evidence="5 10" id="KW-0256">Endoplasmic reticulum</keyword>
<dbReference type="GeneID" id="20350530"/>
<feature type="region of interest" description="Disordered" evidence="11">
    <location>
        <begin position="378"/>
        <end position="404"/>
    </location>
</feature>
<reference evidence="12" key="3">
    <citation type="submission" date="2010-09" db="EMBL/GenBank/DDBJ databases">
        <title>Annotation of Gaeumannomyces graminis var. tritici R3-111a-1.</title>
        <authorList>
            <consortium name="The Broad Institute Genome Sequencing Platform"/>
            <person name="Ma L.-J."/>
            <person name="Dead R."/>
            <person name="Young S.K."/>
            <person name="Zeng Q."/>
            <person name="Gargeya S."/>
            <person name="Fitzgerald M."/>
            <person name="Haas B."/>
            <person name="Abouelleil A."/>
            <person name="Alvarado L."/>
            <person name="Arachchi H.M."/>
            <person name="Berlin A."/>
            <person name="Brown A."/>
            <person name="Chapman S.B."/>
            <person name="Chen Z."/>
            <person name="Dunbar C."/>
            <person name="Freedman E."/>
            <person name="Gearin G."/>
            <person name="Gellesch M."/>
            <person name="Goldberg J."/>
            <person name="Griggs A."/>
            <person name="Gujja S."/>
            <person name="Heiman D."/>
            <person name="Howarth C."/>
            <person name="Larson L."/>
            <person name="Lui A."/>
            <person name="MacDonald P.J.P."/>
            <person name="Mehta T."/>
            <person name="Montmayeur A."/>
            <person name="Murphy C."/>
            <person name="Neiman D."/>
            <person name="Pearson M."/>
            <person name="Priest M."/>
            <person name="Roberts A."/>
            <person name="Saif S."/>
            <person name="Shea T."/>
            <person name="Shenoy N."/>
            <person name="Sisk P."/>
            <person name="Stolte C."/>
            <person name="Sykes S."/>
            <person name="Yandava C."/>
            <person name="Wortman J."/>
            <person name="Nusbaum C."/>
            <person name="Birren B."/>
        </authorList>
    </citation>
    <scope>NUCLEOTIDE SEQUENCE</scope>
    <source>
        <strain evidence="12">R3-111a-1</strain>
    </source>
</reference>
<dbReference type="GO" id="GO:0006888">
    <property type="term" value="P:endoplasmic reticulum to Golgi vesicle-mediated transport"/>
    <property type="evidence" value="ECO:0007669"/>
    <property type="project" value="UniProtKB-UniRule"/>
</dbReference>
<comment type="similarity">
    <text evidence="10">Belongs to the WD repeat SEC12 family.</text>
</comment>
<dbReference type="EnsemblFungi" id="EJT73225">
    <property type="protein sequence ID" value="EJT73225"/>
    <property type="gene ID" value="GGTG_10072"/>
</dbReference>
<evidence type="ECO:0000313" key="13">
    <source>
        <dbReference type="EnsemblFungi" id="EJT73225"/>
    </source>
</evidence>
<evidence type="ECO:0000256" key="8">
    <source>
        <dbReference type="ARBA" id="ARBA00022989"/>
    </source>
</evidence>
<dbReference type="PANTHER" id="PTHR23284:SF0">
    <property type="entry name" value="PROLACTIN REGULATORY ELEMENT-BINDING PROTEIN"/>
    <property type="match status" value="1"/>
</dbReference>
<keyword evidence="1 10" id="KW-0813">Transport</keyword>
<evidence type="ECO:0000256" key="2">
    <source>
        <dbReference type="ARBA" id="ARBA00022574"/>
    </source>
</evidence>
<evidence type="ECO:0000256" key="11">
    <source>
        <dbReference type="SAM" id="MobiDB-lite"/>
    </source>
</evidence>
<keyword evidence="14" id="KW-1185">Reference proteome</keyword>
<comment type="function">
    <text evidence="10">Guanine nucleotide-exchange factor (GEF) required for the formation or budding of transport vesicles from the ER.</text>
</comment>
<dbReference type="OrthoDB" id="16538at2759"/>